<dbReference type="eggNOG" id="ENOG502QTI1">
    <property type="taxonomic scope" value="Eukaryota"/>
</dbReference>
<dbReference type="EMBL" id="GL832964">
    <property type="protein sequence ID" value="EGD72754.1"/>
    <property type="molecule type" value="Genomic_DNA"/>
</dbReference>
<dbReference type="OMA" id="NVFEWFF"/>
<reference evidence="2" key="1">
    <citation type="submission" date="2009-08" db="EMBL/GenBank/DDBJ databases">
        <title>Annotation of Salpingoeca rosetta.</title>
        <authorList>
            <consortium name="The Broad Institute Genome Sequencing Platform"/>
            <person name="Russ C."/>
            <person name="Cuomo C."/>
            <person name="Burger G."/>
            <person name="Gray M.W."/>
            <person name="Holland P.W.H."/>
            <person name="King N."/>
            <person name="Lang F.B.F."/>
            <person name="Roger A.J."/>
            <person name="Ruiz-Trillo I."/>
            <person name="Young S.K."/>
            <person name="Zeng Q."/>
            <person name="Gargeya S."/>
            <person name="Alvarado L."/>
            <person name="Berlin A."/>
            <person name="Chapman S.B."/>
            <person name="Chen Z."/>
            <person name="Freedman E."/>
            <person name="Gellesch M."/>
            <person name="Goldberg J."/>
            <person name="Griggs A."/>
            <person name="Gujja S."/>
            <person name="Heilman E."/>
            <person name="Heiman D."/>
            <person name="Howarth C."/>
            <person name="Mehta T."/>
            <person name="Neiman D."/>
            <person name="Pearson M."/>
            <person name="Roberts A."/>
            <person name="Saif S."/>
            <person name="Shea T."/>
            <person name="Shenoy N."/>
            <person name="Sisk P."/>
            <person name="Stolte C."/>
            <person name="Sykes S."/>
            <person name="White J."/>
            <person name="Yandava C."/>
            <person name="Haas B."/>
            <person name="Nusbaum C."/>
            <person name="Birren B."/>
        </authorList>
    </citation>
    <scope>NUCLEOTIDE SEQUENCE [LARGE SCALE GENOMIC DNA]</scope>
    <source>
        <strain evidence="2">ATCC 50818</strain>
    </source>
</reference>
<dbReference type="Gene3D" id="3.40.50.150">
    <property type="entry name" value="Vaccinia Virus protein VP39"/>
    <property type="match status" value="1"/>
</dbReference>
<dbReference type="Proteomes" id="UP000007799">
    <property type="component" value="Unassembled WGS sequence"/>
</dbReference>
<evidence type="ECO:0000313" key="2">
    <source>
        <dbReference type="EMBL" id="EGD72754.1"/>
    </source>
</evidence>
<feature type="compositionally biased region" description="Basic and acidic residues" evidence="1">
    <location>
        <begin position="59"/>
        <end position="82"/>
    </location>
</feature>
<evidence type="ECO:0000313" key="3">
    <source>
        <dbReference type="Proteomes" id="UP000007799"/>
    </source>
</evidence>
<organism evidence="3">
    <name type="scientific">Salpingoeca rosetta (strain ATCC 50818 / BSB-021)</name>
    <dbReference type="NCBI Taxonomy" id="946362"/>
    <lineage>
        <taxon>Eukaryota</taxon>
        <taxon>Choanoflagellata</taxon>
        <taxon>Craspedida</taxon>
        <taxon>Salpingoecidae</taxon>
        <taxon>Salpingoeca</taxon>
    </lineage>
</organism>
<accession>F2U8P6</accession>
<keyword evidence="3" id="KW-1185">Reference proteome</keyword>
<dbReference type="AlphaFoldDB" id="F2U8P6"/>
<dbReference type="GeneID" id="16075160"/>
<proteinExistence type="predicted"/>
<dbReference type="InParanoid" id="F2U8P6"/>
<dbReference type="InterPro" id="IPR029063">
    <property type="entry name" value="SAM-dependent_MTases_sf"/>
</dbReference>
<dbReference type="RefSeq" id="XP_004994577.1">
    <property type="nucleotide sequence ID" value="XM_004994520.1"/>
</dbReference>
<name>F2U8P6_SALR5</name>
<feature type="region of interest" description="Disordered" evidence="1">
    <location>
        <begin position="58"/>
        <end position="82"/>
    </location>
</feature>
<protein>
    <recommendedName>
        <fullName evidence="4">Methyltransferase domain-containing protein</fullName>
    </recommendedName>
</protein>
<evidence type="ECO:0000256" key="1">
    <source>
        <dbReference type="SAM" id="MobiDB-lite"/>
    </source>
</evidence>
<dbReference type="STRING" id="946362.F2U8P6"/>
<gene>
    <name evidence="2" type="ORF">PTSG_04484</name>
</gene>
<dbReference type="SUPFAM" id="SSF53335">
    <property type="entry name" value="S-adenosyl-L-methionine-dependent methyltransferases"/>
    <property type="match status" value="1"/>
</dbReference>
<dbReference type="PANTHER" id="PTHR43675">
    <property type="entry name" value="ARSENITE METHYLTRANSFERASE"/>
    <property type="match status" value="1"/>
</dbReference>
<dbReference type="OrthoDB" id="15794at2759"/>
<dbReference type="KEGG" id="sre:PTSG_04484"/>
<dbReference type="PANTHER" id="PTHR43675:SF1">
    <property type="entry name" value="RIKEN CDNA 2700097O09 GENE"/>
    <property type="match status" value="1"/>
</dbReference>
<dbReference type="InterPro" id="IPR026669">
    <property type="entry name" value="Arsenite_MeTrfase-like"/>
</dbReference>
<dbReference type="GO" id="GO:0008168">
    <property type="term" value="F:methyltransferase activity"/>
    <property type="evidence" value="ECO:0007669"/>
    <property type="project" value="TreeGrafter"/>
</dbReference>
<sequence length="365" mass="40537">MSEQPSAALCHALDRAATLLKEGWKDDPAQQASPDLARLLIELHSQTTAALEHLASVPGHEHEAADHGARHDHHEHDDKAEGGKGMATLHTIRRYLAQQLESQGSLAADEELHYPDRGENSDCNEQNTLSVDSFLFDADDVDDMIDAGDLPSHYCQDCGSRNISRLTFISHSMSLHQLKFMYNTIIPQYCPTVRHVVDIGSRLGAVLFAGCCLRPDLTYTGVEVNSTYAAQQRDVIDKFNLKAINVVEGDVRQHTDLLQQADLVVLHNVFEFFGDKAYSQELWLTVLQALTRSNTFILSVPAIEESLDTIGLPSSSMSHLKRVPIAYPEPVDEDDEFAEDAATMFLYTVVEPHVESDETSRNADN</sequence>
<evidence type="ECO:0008006" key="4">
    <source>
        <dbReference type="Google" id="ProtNLM"/>
    </source>
</evidence>